<dbReference type="Proteomes" id="UP000574390">
    <property type="component" value="Unassembled WGS sequence"/>
</dbReference>
<reference evidence="2 3" key="1">
    <citation type="submission" date="2020-04" db="EMBL/GenBank/DDBJ databases">
        <title>Perkinsus olseni comparative genomics.</title>
        <authorList>
            <person name="Bogema D.R."/>
        </authorList>
    </citation>
    <scope>NUCLEOTIDE SEQUENCE [LARGE SCALE GENOMIC DNA]</scope>
    <source>
        <strain evidence="2">ATCC PRA-205</strain>
    </source>
</reference>
<accession>A0A7J6UCE8</accession>
<feature type="compositionally biased region" description="Basic and acidic residues" evidence="1">
    <location>
        <begin position="152"/>
        <end position="171"/>
    </location>
</feature>
<proteinExistence type="predicted"/>
<sequence>EQYQRLADKYADLAERRQRDVNEERVRRESAAEASRTKLSSVVDRAQRMVKSAEDDDAEATSRTEAYITSILGLNDRLMATLKSSSKQSEGETANILAMLQTERRKRRSAEEALEKVSAESAGQEPSAAASRRLAVHLARHVQDLTATIKELKKKQGEEKSSSPSIEKSDESTESLDSLQRESSRLRRSRPERALEALPKRMASLSALMAQIVTTPADAEETAHHDEDEESDLSPSHAVEPLPSSPASDEEGTLAGLLADTSKSSEAPPDCSAAIQYFQDLVESSIADCPRFEDVDLEHTSKAAGAQNESDLPAIPTLSLARPDVLRSETDGWSTQVAPSVSGRDLLI</sequence>
<dbReference type="AlphaFoldDB" id="A0A7J6UCE8"/>
<dbReference type="EMBL" id="JABANM010001093">
    <property type="protein sequence ID" value="KAF4754870.1"/>
    <property type="molecule type" value="Genomic_DNA"/>
</dbReference>
<organism evidence="2 3">
    <name type="scientific">Perkinsus olseni</name>
    <name type="common">Perkinsus atlanticus</name>
    <dbReference type="NCBI Taxonomy" id="32597"/>
    <lineage>
        <taxon>Eukaryota</taxon>
        <taxon>Sar</taxon>
        <taxon>Alveolata</taxon>
        <taxon>Perkinsozoa</taxon>
        <taxon>Perkinsea</taxon>
        <taxon>Perkinsida</taxon>
        <taxon>Perkinsidae</taxon>
        <taxon>Perkinsus</taxon>
    </lineage>
</organism>
<feature type="region of interest" description="Disordered" evidence="1">
    <location>
        <begin position="17"/>
        <end position="41"/>
    </location>
</feature>
<feature type="region of interest" description="Disordered" evidence="1">
    <location>
        <begin position="329"/>
        <end position="348"/>
    </location>
</feature>
<name>A0A7J6UCE8_PEROL</name>
<feature type="region of interest" description="Disordered" evidence="1">
    <location>
        <begin position="103"/>
        <end position="133"/>
    </location>
</feature>
<evidence type="ECO:0000313" key="2">
    <source>
        <dbReference type="EMBL" id="KAF4754870.1"/>
    </source>
</evidence>
<feature type="compositionally biased region" description="Basic and acidic residues" evidence="1">
    <location>
        <begin position="17"/>
        <end position="31"/>
    </location>
</feature>
<feature type="non-terminal residue" evidence="2">
    <location>
        <position position="1"/>
    </location>
</feature>
<feature type="compositionally biased region" description="Basic and acidic residues" evidence="1">
    <location>
        <begin position="109"/>
        <end position="118"/>
    </location>
</feature>
<gene>
    <name evidence="2" type="ORF">FOZ62_007548</name>
</gene>
<feature type="region of interest" description="Disordered" evidence="1">
    <location>
        <begin position="152"/>
        <end position="194"/>
    </location>
</feature>
<comment type="caution">
    <text evidence="2">The sequence shown here is derived from an EMBL/GenBank/DDBJ whole genome shotgun (WGS) entry which is preliminary data.</text>
</comment>
<evidence type="ECO:0000256" key="1">
    <source>
        <dbReference type="SAM" id="MobiDB-lite"/>
    </source>
</evidence>
<evidence type="ECO:0000313" key="3">
    <source>
        <dbReference type="Proteomes" id="UP000574390"/>
    </source>
</evidence>
<feature type="compositionally biased region" description="Basic and acidic residues" evidence="1">
    <location>
        <begin position="179"/>
        <end position="194"/>
    </location>
</feature>
<feature type="region of interest" description="Disordered" evidence="1">
    <location>
        <begin position="217"/>
        <end position="269"/>
    </location>
</feature>
<protein>
    <submittedName>
        <fullName evidence="2">Uncharacterized protein</fullName>
    </submittedName>
</protein>